<feature type="domain" description="PKS/mFAS DH" evidence="3">
    <location>
        <begin position="170"/>
        <end position="326"/>
    </location>
</feature>
<proteinExistence type="predicted"/>
<dbReference type="SMART" id="SM00826">
    <property type="entry name" value="PKS_DH"/>
    <property type="match status" value="1"/>
</dbReference>
<evidence type="ECO:0000256" key="1">
    <source>
        <dbReference type="ARBA" id="ARBA00022679"/>
    </source>
</evidence>
<dbReference type="EMBL" id="MSIF01000064">
    <property type="protein sequence ID" value="OLF04221.1"/>
    <property type="molecule type" value="Genomic_DNA"/>
</dbReference>
<dbReference type="InterPro" id="IPR016035">
    <property type="entry name" value="Acyl_Trfase/lysoPLipase"/>
</dbReference>
<keyword evidence="5" id="KW-1185">Reference proteome</keyword>
<organism evidence="4 5">
    <name type="scientific">Actinophytocola xinjiangensis</name>
    <dbReference type="NCBI Taxonomy" id="485602"/>
    <lineage>
        <taxon>Bacteria</taxon>
        <taxon>Bacillati</taxon>
        <taxon>Actinomycetota</taxon>
        <taxon>Actinomycetes</taxon>
        <taxon>Pseudonocardiales</taxon>
        <taxon>Pseudonocardiaceae</taxon>
    </lineage>
</organism>
<comment type="caution">
    <text evidence="4">The sequence shown here is derived from an EMBL/GenBank/DDBJ whole genome shotgun (WGS) entry which is preliminary data.</text>
</comment>
<dbReference type="InterPro" id="IPR050091">
    <property type="entry name" value="PKS_NRPS_Biosynth_Enz"/>
</dbReference>
<dbReference type="InterPro" id="IPR014043">
    <property type="entry name" value="Acyl_transferase_dom"/>
</dbReference>
<dbReference type="Gene3D" id="3.30.70.3290">
    <property type="match status" value="1"/>
</dbReference>
<dbReference type="PANTHER" id="PTHR43775:SF51">
    <property type="entry name" value="INACTIVE PHENOLPHTHIOCEROL SYNTHESIS POLYKETIDE SYNTHASE TYPE I PKS1-RELATED"/>
    <property type="match status" value="1"/>
</dbReference>
<comment type="caution">
    <text evidence="2">Lacks conserved residue(s) required for the propagation of feature annotation.</text>
</comment>
<dbReference type="Gene3D" id="3.40.366.10">
    <property type="entry name" value="Malonyl-Coenzyme A Acyl Carrier Protein, domain 2"/>
    <property type="match status" value="1"/>
</dbReference>
<sequence>MLAGVEAEVMAAVGDREHRRLRVSHAFHSPLMDPMLDDFREAIAGIAFREPVVPLVKDVSNLEYWVRHVRETVRFADDVAAAEADTFLEIGPDGTLSALVDGIPLLRRDRDEPTALLTGLARLHVTGTHVDWAPLYTGAHRVDLPTYAFHHAWFWPHGSRPTGDLTDSGHPLLGAVVALADSDDVVFTSLLSVSALPWLVDHTVGGRVVVAGAALLDLAVAAADHVGRGRVEELTLAAPLDLTEHGDVQLQLRVTGDTFTVHSRPAHAGDDPWQLHANGLFADETGAPAVFDTTQWPPLGAATVSVEDCYSLLAESGFGYGPVFQA</sequence>
<gene>
    <name evidence="4" type="ORF">BLA60_41805</name>
</gene>
<protein>
    <recommendedName>
        <fullName evidence="3">PKS/mFAS DH domain-containing protein</fullName>
    </recommendedName>
</protein>
<dbReference type="GO" id="GO:0004312">
    <property type="term" value="F:fatty acid synthase activity"/>
    <property type="evidence" value="ECO:0007669"/>
    <property type="project" value="TreeGrafter"/>
</dbReference>
<evidence type="ECO:0000313" key="5">
    <source>
        <dbReference type="Proteomes" id="UP000185696"/>
    </source>
</evidence>
<reference evidence="4 5" key="1">
    <citation type="submission" date="2016-12" db="EMBL/GenBank/DDBJ databases">
        <title>The draft genome sequence of Actinophytocola xinjiangensis.</title>
        <authorList>
            <person name="Wang W."/>
            <person name="Yuan L."/>
        </authorList>
    </citation>
    <scope>NUCLEOTIDE SEQUENCE [LARGE SCALE GENOMIC DNA]</scope>
    <source>
        <strain evidence="4 5">CGMCC 4.4663</strain>
    </source>
</reference>
<dbReference type="InterPro" id="IPR049552">
    <property type="entry name" value="PKS_DH_N"/>
</dbReference>
<dbReference type="Pfam" id="PF21089">
    <property type="entry name" value="PKS_DH_N"/>
    <property type="match status" value="1"/>
</dbReference>
<dbReference type="PROSITE" id="PS52019">
    <property type="entry name" value="PKS_MFAS_DH"/>
    <property type="match status" value="1"/>
</dbReference>
<feature type="region of interest" description="C-terminal hotdog fold" evidence="2">
    <location>
        <begin position="301"/>
        <end position="326"/>
    </location>
</feature>
<dbReference type="Proteomes" id="UP000185696">
    <property type="component" value="Unassembled WGS sequence"/>
</dbReference>
<feature type="non-terminal residue" evidence="4">
    <location>
        <position position="326"/>
    </location>
</feature>
<dbReference type="SMART" id="SM00827">
    <property type="entry name" value="PKS_AT"/>
    <property type="match status" value="1"/>
</dbReference>
<dbReference type="InterPro" id="IPR042104">
    <property type="entry name" value="PKS_dehydratase_sf"/>
</dbReference>
<evidence type="ECO:0000313" key="4">
    <source>
        <dbReference type="EMBL" id="OLF04221.1"/>
    </source>
</evidence>
<evidence type="ECO:0000259" key="3">
    <source>
        <dbReference type="PROSITE" id="PS52019"/>
    </source>
</evidence>
<dbReference type="AlphaFoldDB" id="A0A7Z0WFE0"/>
<keyword evidence="1" id="KW-0808">Transferase</keyword>
<name>A0A7Z0WFE0_9PSEU</name>
<accession>A0A7Z0WFE0</accession>
<feature type="region of interest" description="N-terminal hotdog fold" evidence="2">
    <location>
        <begin position="170"/>
        <end position="288"/>
    </location>
</feature>
<dbReference type="InterPro" id="IPR001227">
    <property type="entry name" value="Ac_transferase_dom_sf"/>
</dbReference>
<evidence type="ECO:0000256" key="2">
    <source>
        <dbReference type="PROSITE-ProRule" id="PRU01363"/>
    </source>
</evidence>
<dbReference type="InterPro" id="IPR049900">
    <property type="entry name" value="PKS_mFAS_DH"/>
</dbReference>
<dbReference type="InterPro" id="IPR020807">
    <property type="entry name" value="PKS_DH"/>
</dbReference>
<dbReference type="PANTHER" id="PTHR43775">
    <property type="entry name" value="FATTY ACID SYNTHASE"/>
    <property type="match status" value="1"/>
</dbReference>
<dbReference type="Gene3D" id="3.10.129.110">
    <property type="entry name" value="Polyketide synthase dehydratase"/>
    <property type="match status" value="1"/>
</dbReference>
<dbReference type="GO" id="GO:0006633">
    <property type="term" value="P:fatty acid biosynthetic process"/>
    <property type="evidence" value="ECO:0007669"/>
    <property type="project" value="TreeGrafter"/>
</dbReference>
<dbReference type="SUPFAM" id="SSF52151">
    <property type="entry name" value="FabD/lysophospholipase-like"/>
    <property type="match status" value="1"/>
</dbReference>